<evidence type="ECO:0000313" key="9">
    <source>
        <dbReference type="Proteomes" id="UP000012040"/>
    </source>
</evidence>
<keyword evidence="3 6" id="KW-0812">Transmembrane</keyword>
<comment type="subcellular location">
    <subcellularLocation>
        <location evidence="1">Cell membrane</location>
        <topology evidence="1">Multi-pass membrane protein</topology>
    </subcellularLocation>
</comment>
<feature type="transmembrane region" description="Helical" evidence="6">
    <location>
        <begin position="277"/>
        <end position="296"/>
    </location>
</feature>
<dbReference type="SUPFAM" id="SSF103481">
    <property type="entry name" value="Multidrug resistance efflux transporter EmrE"/>
    <property type="match status" value="2"/>
</dbReference>
<proteinExistence type="predicted"/>
<keyword evidence="4 6" id="KW-1133">Transmembrane helix</keyword>
<feature type="transmembrane region" description="Helical" evidence="6">
    <location>
        <begin position="92"/>
        <end position="112"/>
    </location>
</feature>
<dbReference type="AlphaFoldDB" id="M4VA25"/>
<evidence type="ECO:0000256" key="6">
    <source>
        <dbReference type="SAM" id="Phobius"/>
    </source>
</evidence>
<evidence type="ECO:0000259" key="7">
    <source>
        <dbReference type="Pfam" id="PF00892"/>
    </source>
</evidence>
<name>M4VA25_9BACT</name>
<feature type="transmembrane region" description="Helical" evidence="6">
    <location>
        <begin position="254"/>
        <end position="271"/>
    </location>
</feature>
<keyword evidence="9" id="KW-1185">Reference proteome</keyword>
<keyword evidence="5 6" id="KW-0472">Membrane</keyword>
<evidence type="ECO:0000256" key="2">
    <source>
        <dbReference type="ARBA" id="ARBA00022475"/>
    </source>
</evidence>
<gene>
    <name evidence="8" type="ORF">A11Q_1837</name>
</gene>
<dbReference type="EMBL" id="CP003537">
    <property type="protein sequence ID" value="AGH96053.1"/>
    <property type="molecule type" value="Genomic_DNA"/>
</dbReference>
<feature type="domain" description="EamA" evidence="7">
    <location>
        <begin position="159"/>
        <end position="294"/>
    </location>
</feature>
<feature type="transmembrane region" description="Helical" evidence="6">
    <location>
        <begin position="119"/>
        <end position="137"/>
    </location>
</feature>
<dbReference type="PANTHER" id="PTHR32322">
    <property type="entry name" value="INNER MEMBRANE TRANSPORTER"/>
    <property type="match status" value="1"/>
</dbReference>
<feature type="transmembrane region" description="Helical" evidence="6">
    <location>
        <begin position="157"/>
        <end position="177"/>
    </location>
</feature>
<dbReference type="InterPro" id="IPR000620">
    <property type="entry name" value="EamA_dom"/>
</dbReference>
<dbReference type="eggNOG" id="COG0697">
    <property type="taxonomic scope" value="Bacteria"/>
</dbReference>
<dbReference type="GO" id="GO:0005886">
    <property type="term" value="C:plasma membrane"/>
    <property type="evidence" value="ECO:0007669"/>
    <property type="project" value="UniProtKB-SubCell"/>
</dbReference>
<dbReference type="STRING" id="1184267.A11Q_1837"/>
<evidence type="ECO:0000256" key="1">
    <source>
        <dbReference type="ARBA" id="ARBA00004651"/>
    </source>
</evidence>
<reference evidence="8 9" key="1">
    <citation type="journal article" date="2013" name="ISME J.">
        <title>By their genes ye shall know them: genomic signatures of predatory bacteria.</title>
        <authorList>
            <person name="Pasternak Z."/>
            <person name="Pietrokovski S."/>
            <person name="Rotem O."/>
            <person name="Gophna U."/>
            <person name="Lurie-Weinberger M.N."/>
            <person name="Jurkevitch E."/>
        </authorList>
    </citation>
    <scope>NUCLEOTIDE SEQUENCE [LARGE SCALE GENOMIC DNA]</scope>
    <source>
        <strain evidence="8 9">JSS</strain>
    </source>
</reference>
<evidence type="ECO:0000256" key="4">
    <source>
        <dbReference type="ARBA" id="ARBA00022989"/>
    </source>
</evidence>
<evidence type="ECO:0000313" key="8">
    <source>
        <dbReference type="EMBL" id="AGH96053.1"/>
    </source>
</evidence>
<organism evidence="8 9">
    <name type="scientific">Pseudobdellovibrio exovorus JSS</name>
    <dbReference type="NCBI Taxonomy" id="1184267"/>
    <lineage>
        <taxon>Bacteria</taxon>
        <taxon>Pseudomonadati</taxon>
        <taxon>Bdellovibrionota</taxon>
        <taxon>Bdellovibrionia</taxon>
        <taxon>Bdellovibrionales</taxon>
        <taxon>Pseudobdellovibrionaceae</taxon>
        <taxon>Pseudobdellovibrio</taxon>
    </lineage>
</organism>
<accession>M4VA25</accession>
<dbReference type="Gene3D" id="1.10.3730.20">
    <property type="match status" value="1"/>
</dbReference>
<dbReference type="RefSeq" id="WP_015470543.1">
    <property type="nucleotide sequence ID" value="NC_020813.1"/>
</dbReference>
<dbReference type="InterPro" id="IPR050638">
    <property type="entry name" value="AA-Vitamin_Transporters"/>
</dbReference>
<dbReference type="PANTHER" id="PTHR32322:SF18">
    <property type="entry name" value="S-ADENOSYLMETHIONINE_S-ADENOSYLHOMOCYSTEINE TRANSPORTER"/>
    <property type="match status" value="1"/>
</dbReference>
<dbReference type="InterPro" id="IPR037185">
    <property type="entry name" value="EmrE-like"/>
</dbReference>
<dbReference type="TCDB" id="2.A.7.3.82">
    <property type="family name" value="the drug/metabolite transporter (dmt) superfamily"/>
</dbReference>
<dbReference type="Pfam" id="PF00892">
    <property type="entry name" value="EamA"/>
    <property type="match status" value="2"/>
</dbReference>
<keyword evidence="2" id="KW-1003">Cell membrane</keyword>
<dbReference type="PATRIC" id="fig|1184267.3.peg.1860"/>
<dbReference type="Proteomes" id="UP000012040">
    <property type="component" value="Chromosome"/>
</dbReference>
<feature type="transmembrane region" description="Helical" evidence="6">
    <location>
        <begin position="222"/>
        <end position="242"/>
    </location>
</feature>
<feature type="transmembrane region" description="Helical" evidence="6">
    <location>
        <begin position="33"/>
        <end position="51"/>
    </location>
</feature>
<evidence type="ECO:0000256" key="3">
    <source>
        <dbReference type="ARBA" id="ARBA00022692"/>
    </source>
</evidence>
<feature type="transmembrane region" description="Helical" evidence="6">
    <location>
        <begin position="63"/>
        <end position="86"/>
    </location>
</feature>
<dbReference type="OrthoDB" id="6212796at2"/>
<dbReference type="HOGENOM" id="CLU_063026_0_0_7"/>
<evidence type="ECO:0000256" key="5">
    <source>
        <dbReference type="ARBA" id="ARBA00023136"/>
    </source>
</evidence>
<feature type="transmembrane region" description="Helical" evidence="6">
    <location>
        <begin position="198"/>
        <end position="216"/>
    </location>
</feature>
<feature type="domain" description="EamA" evidence="7">
    <location>
        <begin position="2"/>
        <end position="135"/>
    </location>
</feature>
<sequence>MGFIFIILGTLMWSFDTLIRYPLLASLRPDTMVFLEHALLTIIFVPLLFKTKSFFRQMNVRHLTSFLVIGVMGSAVSTLAFTQAFALINPSLVILLQKLQPIVVILLSVFILKEKFSRRFFALSALALIGVFLISYPDISPLWMTTNSPIFQTGSHALLGYGLTLLAVIGWGASTVFGKKLSTEGFNENEIMAGRFSLGFLFLLVFCLSQSSLPTTEISYDVYLKVAAMVLLSGLLGMSLYYRGLSRLPAHISAIAEMFFPLSAVMINWIFLGKALLPIQIAGAIVLTASSIGIQLSRRHTN</sequence>
<dbReference type="KEGG" id="bex:A11Q_1837"/>
<protein>
    <recommendedName>
        <fullName evidence="7">EamA domain-containing protein</fullName>
    </recommendedName>
</protein>